<dbReference type="PANTHER" id="PTHR42789:SF1">
    <property type="entry name" value="D-ISOMER SPECIFIC 2-HYDROXYACID DEHYDROGENASE FAMILY PROTEIN (AFU_ORTHOLOGUE AFUA_6G10090)"/>
    <property type="match status" value="1"/>
</dbReference>
<evidence type="ECO:0000256" key="3">
    <source>
        <dbReference type="ARBA" id="ARBA00023002"/>
    </source>
</evidence>
<keyword evidence="3 5" id="KW-0560">Oxidoreductase</keyword>
<dbReference type="PANTHER" id="PTHR42789">
    <property type="entry name" value="D-ISOMER SPECIFIC 2-HYDROXYACID DEHYDROGENASE FAMILY PROTEIN (AFU_ORTHOLOGUE AFUA_6G10090)"/>
    <property type="match status" value="1"/>
</dbReference>
<comment type="caution">
    <text evidence="8">The sequence shown here is derived from an EMBL/GenBank/DDBJ whole genome shotgun (WGS) entry which is preliminary data.</text>
</comment>
<dbReference type="CDD" id="cd05301">
    <property type="entry name" value="GDH"/>
    <property type="match status" value="1"/>
</dbReference>
<dbReference type="FunFam" id="3.40.50.720:FF:000462">
    <property type="entry name" value="Glyoxylate reductase (NADP+)"/>
    <property type="match status" value="1"/>
</dbReference>
<name>A0A4R2TZT1_9FIRM</name>
<keyword evidence="2" id="KW-0028">Amino-acid biosynthesis</keyword>
<evidence type="ECO:0000256" key="4">
    <source>
        <dbReference type="ARBA" id="ARBA00023027"/>
    </source>
</evidence>
<dbReference type="Gene3D" id="3.40.50.720">
    <property type="entry name" value="NAD(P)-binding Rossmann-like Domain"/>
    <property type="match status" value="2"/>
</dbReference>
<dbReference type="GO" id="GO:0016616">
    <property type="term" value="F:oxidoreductase activity, acting on the CH-OH group of donors, NAD or NADP as acceptor"/>
    <property type="evidence" value="ECO:0007669"/>
    <property type="project" value="InterPro"/>
</dbReference>
<feature type="domain" description="D-isomer specific 2-hydroxyacid dehydrogenase catalytic" evidence="6">
    <location>
        <begin position="11"/>
        <end position="321"/>
    </location>
</feature>
<dbReference type="SUPFAM" id="SSF51735">
    <property type="entry name" value="NAD(P)-binding Rossmann-fold domains"/>
    <property type="match status" value="1"/>
</dbReference>
<dbReference type="InterPro" id="IPR050857">
    <property type="entry name" value="D-2-hydroxyacid_DH"/>
</dbReference>
<dbReference type="GO" id="GO:0051287">
    <property type="term" value="F:NAD binding"/>
    <property type="evidence" value="ECO:0007669"/>
    <property type="project" value="InterPro"/>
</dbReference>
<dbReference type="InterPro" id="IPR006139">
    <property type="entry name" value="D-isomer_2_OHA_DH_cat_dom"/>
</dbReference>
<dbReference type="InterPro" id="IPR029753">
    <property type="entry name" value="D-isomer_DH_CS"/>
</dbReference>
<comment type="similarity">
    <text evidence="1 5">Belongs to the D-isomer specific 2-hydroxyacid dehydrogenase family.</text>
</comment>
<dbReference type="InterPro" id="IPR036291">
    <property type="entry name" value="NAD(P)-bd_dom_sf"/>
</dbReference>
<dbReference type="Pfam" id="PF00389">
    <property type="entry name" value="2-Hacid_dh"/>
    <property type="match status" value="1"/>
</dbReference>
<sequence>MENKKRPKVYVTRELPIDTLNAIRDRCDVDMNTNYKSMLKDELIEKLKNYDALLVVGTRIDEEICAAIKDKCKIIANYGVGYDNIEVEAATKHGIYVTNNPDRVTDATADLAWTLLLSTARRIIECDRYVRSGEKSWGPNLLIGSQVSGKTLGIIGAGRIGTAVGKRAKGFDMKIIYTSTKPNKEFENLTGGIFMDKEQLLKEADFISIHTPLLPSTFHLLGENEFKLMKKTAIVINASRGKVVDEKALVAALLNKDIAGAGLDVFEKEPYLQEGLDELNNVVLTPHIGTSTIDTRFSMAEGCALNIFAALEGKTPPNCVNPEVSIN</sequence>
<dbReference type="PROSITE" id="PS00671">
    <property type="entry name" value="D_2_HYDROXYACID_DH_3"/>
    <property type="match status" value="1"/>
</dbReference>
<dbReference type="RefSeq" id="WP_132848081.1">
    <property type="nucleotide sequence ID" value="NZ_CP058648.1"/>
</dbReference>
<evidence type="ECO:0000259" key="7">
    <source>
        <dbReference type="Pfam" id="PF02826"/>
    </source>
</evidence>
<dbReference type="PROSITE" id="PS00670">
    <property type="entry name" value="D_2_HYDROXYACID_DH_2"/>
    <property type="match status" value="1"/>
</dbReference>
<keyword evidence="9" id="KW-1185">Reference proteome</keyword>
<reference evidence="8 9" key="1">
    <citation type="submission" date="2019-03" db="EMBL/GenBank/DDBJ databases">
        <title>Genomic Encyclopedia of Type Strains, Phase IV (KMG-IV): sequencing the most valuable type-strain genomes for metagenomic binning, comparative biology and taxonomic classification.</title>
        <authorList>
            <person name="Goeker M."/>
        </authorList>
    </citation>
    <scope>NUCLEOTIDE SEQUENCE [LARGE SCALE GENOMIC DNA]</scope>
    <source>
        <strain evidence="8 9">DSM 100013</strain>
    </source>
</reference>
<accession>A0A4R2TZT1</accession>
<dbReference type="EMBL" id="SLYC01000010">
    <property type="protein sequence ID" value="TCQ03259.1"/>
    <property type="molecule type" value="Genomic_DNA"/>
</dbReference>
<dbReference type="GO" id="GO:0008652">
    <property type="term" value="P:amino acid biosynthetic process"/>
    <property type="evidence" value="ECO:0007669"/>
    <property type="project" value="UniProtKB-KW"/>
</dbReference>
<dbReference type="PROSITE" id="PS00065">
    <property type="entry name" value="D_2_HYDROXYACID_DH_1"/>
    <property type="match status" value="1"/>
</dbReference>
<organism evidence="8 9">
    <name type="scientific">Serpentinicella alkaliphila</name>
    <dbReference type="NCBI Taxonomy" id="1734049"/>
    <lineage>
        <taxon>Bacteria</taxon>
        <taxon>Bacillati</taxon>
        <taxon>Bacillota</taxon>
        <taxon>Clostridia</taxon>
        <taxon>Peptostreptococcales</taxon>
        <taxon>Natronincolaceae</taxon>
        <taxon>Serpentinicella</taxon>
    </lineage>
</organism>
<dbReference type="Pfam" id="PF02826">
    <property type="entry name" value="2-Hacid_dh_C"/>
    <property type="match status" value="1"/>
</dbReference>
<evidence type="ECO:0000313" key="9">
    <source>
        <dbReference type="Proteomes" id="UP000295504"/>
    </source>
</evidence>
<dbReference type="SUPFAM" id="SSF52283">
    <property type="entry name" value="Formate/glycerate dehydrogenase catalytic domain-like"/>
    <property type="match status" value="1"/>
</dbReference>
<evidence type="ECO:0000259" key="6">
    <source>
        <dbReference type="Pfam" id="PF00389"/>
    </source>
</evidence>
<dbReference type="OrthoDB" id="9805416at2"/>
<evidence type="ECO:0000256" key="2">
    <source>
        <dbReference type="ARBA" id="ARBA00022605"/>
    </source>
</evidence>
<dbReference type="InterPro" id="IPR029752">
    <property type="entry name" value="D-isomer_DH_CS1"/>
</dbReference>
<evidence type="ECO:0000256" key="5">
    <source>
        <dbReference type="RuleBase" id="RU003719"/>
    </source>
</evidence>
<dbReference type="Proteomes" id="UP000295504">
    <property type="component" value="Unassembled WGS sequence"/>
</dbReference>
<evidence type="ECO:0000313" key="8">
    <source>
        <dbReference type="EMBL" id="TCQ03259.1"/>
    </source>
</evidence>
<keyword evidence="4" id="KW-0520">NAD</keyword>
<proteinExistence type="inferred from homology"/>
<evidence type="ECO:0000256" key="1">
    <source>
        <dbReference type="ARBA" id="ARBA00005854"/>
    </source>
</evidence>
<gene>
    <name evidence="8" type="ORF">EDD79_101047</name>
</gene>
<dbReference type="AlphaFoldDB" id="A0A4R2TZT1"/>
<protein>
    <submittedName>
        <fullName evidence="8">Lactate dehydrogenase-like 2-hydroxyacid dehydrogenase</fullName>
    </submittedName>
</protein>
<dbReference type="InterPro" id="IPR006140">
    <property type="entry name" value="D-isomer_DH_NAD-bd"/>
</dbReference>
<feature type="domain" description="D-isomer specific 2-hydroxyacid dehydrogenase NAD-binding" evidence="7">
    <location>
        <begin position="114"/>
        <end position="289"/>
    </location>
</feature>